<keyword evidence="1" id="KW-0175">Coiled coil</keyword>
<feature type="coiled-coil region" evidence="1">
    <location>
        <begin position="140"/>
        <end position="180"/>
    </location>
</feature>
<dbReference type="EMBL" id="HBKN01052079">
    <property type="protein sequence ID" value="CAE2342794.1"/>
    <property type="molecule type" value="Transcribed_RNA"/>
</dbReference>
<protein>
    <submittedName>
        <fullName evidence="2">Uncharacterized protein</fullName>
    </submittedName>
</protein>
<dbReference type="Gene3D" id="1.20.1270.70">
    <property type="entry name" value="Designed single chain three-helix bundle"/>
    <property type="match status" value="1"/>
</dbReference>
<name>A0A7S4ULU4_GUITH</name>
<reference evidence="2" key="1">
    <citation type="submission" date="2021-01" db="EMBL/GenBank/DDBJ databases">
        <authorList>
            <person name="Corre E."/>
            <person name="Pelletier E."/>
            <person name="Niang G."/>
            <person name="Scheremetjew M."/>
            <person name="Finn R."/>
            <person name="Kale V."/>
            <person name="Holt S."/>
            <person name="Cochrane G."/>
            <person name="Meng A."/>
            <person name="Brown T."/>
            <person name="Cohen L."/>
        </authorList>
    </citation>
    <scope>NUCLEOTIDE SEQUENCE</scope>
    <source>
        <strain evidence="2">CCMP 2712</strain>
    </source>
</reference>
<sequence length="319" mass="35306">MCSFVFLESFLNEESSSYPASTQLLASNHQLHIDVPIKQLAETRVGDIVKGRMLSDTNGAKRYVNWMGTITADTVISPKQGCITVRVISDRYIAPGTPVSGTVGSAGFLGTVVGSPNHLQRIGSIERRLEALEPRSRGEVQALQRKVKRLKRQLDHLEGHKTVQERLLEMEKRIVELEKRPPSENALVFSGNVAGMHFTGAVGPTDYPDLASRIDKIDGRIAALENRPKPSEAVQPIKEKIRELEARLDDLTSPEGLVTAKNEMAEMEKRLSELESEYGGGGGENSKWYGTEEYHGLYSKPSRVPLRGREMDHYPGGIS</sequence>
<evidence type="ECO:0000313" key="2">
    <source>
        <dbReference type="EMBL" id="CAE2342794.1"/>
    </source>
</evidence>
<dbReference type="AlphaFoldDB" id="A0A7S4ULU4"/>
<accession>A0A7S4ULU4</accession>
<organism evidence="2">
    <name type="scientific">Guillardia theta</name>
    <name type="common">Cryptophyte</name>
    <name type="synonym">Cryptomonas phi</name>
    <dbReference type="NCBI Taxonomy" id="55529"/>
    <lineage>
        <taxon>Eukaryota</taxon>
        <taxon>Cryptophyceae</taxon>
        <taxon>Pyrenomonadales</taxon>
        <taxon>Geminigeraceae</taxon>
        <taxon>Guillardia</taxon>
    </lineage>
</organism>
<proteinExistence type="predicted"/>
<evidence type="ECO:0000256" key="1">
    <source>
        <dbReference type="SAM" id="Coils"/>
    </source>
</evidence>
<gene>
    <name evidence="2" type="ORF">GTHE00462_LOCUS40653</name>
</gene>